<evidence type="ECO:0000313" key="1">
    <source>
        <dbReference type="EMBL" id="QKS50100.1"/>
    </source>
</evidence>
<protein>
    <submittedName>
        <fullName evidence="1">Uncharacterized protein</fullName>
    </submittedName>
</protein>
<organism evidence="1 2">
    <name type="scientific">Azospirillum oryzae</name>
    <dbReference type="NCBI Taxonomy" id="286727"/>
    <lineage>
        <taxon>Bacteria</taxon>
        <taxon>Pseudomonadati</taxon>
        <taxon>Pseudomonadota</taxon>
        <taxon>Alphaproteobacteria</taxon>
        <taxon>Rhodospirillales</taxon>
        <taxon>Azospirillaceae</taxon>
        <taxon>Azospirillum</taxon>
    </lineage>
</organism>
<accession>A0A6N1AF16</accession>
<reference evidence="1 2" key="1">
    <citation type="submission" date="2020-06" db="EMBL/GenBank/DDBJ databases">
        <title>Complete genome of Azosprillum oryzae KACC14407.</title>
        <authorList>
            <person name="Kim M."/>
            <person name="Park Y.-J."/>
            <person name="Shin J.-H."/>
        </authorList>
    </citation>
    <scope>NUCLEOTIDE SEQUENCE [LARGE SCALE GENOMIC DNA]</scope>
    <source>
        <strain evidence="1 2">KACC 14407</strain>
        <plasmid evidence="1 2">unnamed3</plasmid>
    </source>
</reference>
<dbReference type="OrthoDB" id="9839105at2"/>
<dbReference type="EMBL" id="CP054617">
    <property type="protein sequence ID" value="QKS50100.1"/>
    <property type="molecule type" value="Genomic_DNA"/>
</dbReference>
<geneLocation type="plasmid" evidence="1 2">
    <name>unnamed3</name>
</geneLocation>
<keyword evidence="1" id="KW-0614">Plasmid</keyword>
<gene>
    <name evidence="1" type="ORF">HUE56_06165</name>
</gene>
<dbReference type="RefSeq" id="WP_149198888.1">
    <property type="nucleotide sequence ID" value="NZ_BSOV01000043.1"/>
</dbReference>
<keyword evidence="2" id="KW-1185">Reference proteome</keyword>
<dbReference type="AlphaFoldDB" id="A0A6N1AF16"/>
<sequence length="133" mass="15151">MPDTVSLTAAPEMTDEEWAALPDVCEVPQTAERALCSLRNSRHETRNCWALLRTLEVFGELVETEGTVDEVAEMDEMRQWLAEAIAYEDANGPFSILNWDHPTEIWVEQALAFRGKPTRSQELETWRATRGIT</sequence>
<dbReference type="Proteomes" id="UP000509702">
    <property type="component" value="Plasmid unnamed3"/>
</dbReference>
<evidence type="ECO:0000313" key="2">
    <source>
        <dbReference type="Proteomes" id="UP000509702"/>
    </source>
</evidence>
<name>A0A6N1AF16_9PROT</name>
<dbReference type="KEGG" id="aoz:HUE56_06165"/>
<proteinExistence type="predicted"/>